<accession>A0A0F6SHU4</accession>
<dbReference type="KEGG" id="samy:DB32_008198"/>
<sequence>MSDDHDTRMTRRALLGTASAGLVLAACAPASQEVRAMTSGSGARMPVAYIPHGGGPWPFVELGFGDPAEWAQLATYLRGLADIAPQRPRALLVVSAHWEERIPTVTTSARPPMLYDYYGFPPESYEITWPAPGDPQLAARVRALLSAAGIDSGEDAHRGFDHGTFVPLKLTFPDADVPTVQLSMRRDLDPASHLAIGRALRPLRDEGVLIVGSGMSFHNMRGFGSPAARAPSAAFDAWMRETVTLDPAARDARLTAWDRAPSARVCHPREEHLLPLMVIAGAAGDDRGTVPYSSMLMGSQVSAVHFG</sequence>
<keyword evidence="5" id="KW-0560">Oxidoreductase</keyword>
<evidence type="ECO:0000313" key="8">
    <source>
        <dbReference type="Proteomes" id="UP000034883"/>
    </source>
</evidence>
<evidence type="ECO:0000259" key="6">
    <source>
        <dbReference type="Pfam" id="PF02900"/>
    </source>
</evidence>
<dbReference type="Proteomes" id="UP000034883">
    <property type="component" value="Chromosome"/>
</dbReference>
<dbReference type="AlphaFoldDB" id="A0A0F6SHU4"/>
<reference evidence="7 8" key="1">
    <citation type="submission" date="2015-03" db="EMBL/GenBank/DDBJ databases">
        <title>Genome assembly of Sandaracinus amylolyticus DSM 53668.</title>
        <authorList>
            <person name="Sharma G."/>
            <person name="Subramanian S."/>
        </authorList>
    </citation>
    <scope>NUCLEOTIDE SEQUENCE [LARGE SCALE GENOMIC DNA]</scope>
    <source>
        <strain evidence="7 8">DSM 53668</strain>
    </source>
</reference>
<gene>
    <name evidence="7" type="ORF">DB32_008198</name>
</gene>
<evidence type="ECO:0000256" key="1">
    <source>
        <dbReference type="ARBA" id="ARBA00001947"/>
    </source>
</evidence>
<comment type="similarity">
    <text evidence="2">Belongs to the DODA-type extradiol aromatic ring-opening dioxygenase family.</text>
</comment>
<organism evidence="7 8">
    <name type="scientific">Sandaracinus amylolyticus</name>
    <dbReference type="NCBI Taxonomy" id="927083"/>
    <lineage>
        <taxon>Bacteria</taxon>
        <taxon>Pseudomonadati</taxon>
        <taxon>Myxococcota</taxon>
        <taxon>Polyangia</taxon>
        <taxon>Polyangiales</taxon>
        <taxon>Sandaracinaceae</taxon>
        <taxon>Sandaracinus</taxon>
    </lineage>
</organism>
<feature type="domain" description="Extradiol ring-cleavage dioxygenase class III enzyme subunit B" evidence="6">
    <location>
        <begin position="81"/>
        <end position="290"/>
    </location>
</feature>
<dbReference type="Pfam" id="PF02900">
    <property type="entry name" value="LigB"/>
    <property type="match status" value="1"/>
</dbReference>
<protein>
    <recommendedName>
        <fullName evidence="6">Extradiol ring-cleavage dioxygenase class III enzyme subunit B domain-containing protein</fullName>
    </recommendedName>
</protein>
<comment type="cofactor">
    <cofactor evidence="1">
        <name>Zn(2+)</name>
        <dbReference type="ChEBI" id="CHEBI:29105"/>
    </cofactor>
</comment>
<dbReference type="GO" id="GO:0008270">
    <property type="term" value="F:zinc ion binding"/>
    <property type="evidence" value="ECO:0007669"/>
    <property type="project" value="InterPro"/>
</dbReference>
<dbReference type="EMBL" id="CP011125">
    <property type="protein sequence ID" value="AKF11049.1"/>
    <property type="molecule type" value="Genomic_DNA"/>
</dbReference>
<proteinExistence type="inferred from homology"/>
<dbReference type="SUPFAM" id="SSF53213">
    <property type="entry name" value="LigB-like"/>
    <property type="match status" value="1"/>
</dbReference>
<dbReference type="PANTHER" id="PTHR30096:SF0">
    <property type="entry name" value="4,5-DOPA DIOXYGENASE EXTRADIOL-LIKE PROTEIN"/>
    <property type="match status" value="1"/>
</dbReference>
<dbReference type="GO" id="GO:0008198">
    <property type="term" value="F:ferrous iron binding"/>
    <property type="evidence" value="ECO:0007669"/>
    <property type="project" value="InterPro"/>
</dbReference>
<dbReference type="GO" id="GO:0016702">
    <property type="term" value="F:oxidoreductase activity, acting on single donors with incorporation of molecular oxygen, incorporation of two atoms of oxygen"/>
    <property type="evidence" value="ECO:0007669"/>
    <property type="project" value="UniProtKB-ARBA"/>
</dbReference>
<dbReference type="InterPro" id="IPR006311">
    <property type="entry name" value="TAT_signal"/>
</dbReference>
<evidence type="ECO:0000313" key="7">
    <source>
        <dbReference type="EMBL" id="AKF11049.1"/>
    </source>
</evidence>
<name>A0A0F6SHU4_9BACT</name>
<evidence type="ECO:0000256" key="3">
    <source>
        <dbReference type="ARBA" id="ARBA00022723"/>
    </source>
</evidence>
<dbReference type="PIRSF" id="PIRSF006157">
    <property type="entry name" value="Doxgns_DODA"/>
    <property type="match status" value="1"/>
</dbReference>
<keyword evidence="3" id="KW-0479">Metal-binding</keyword>
<dbReference type="PANTHER" id="PTHR30096">
    <property type="entry name" value="4,5-DOPA DIOXYGENASE EXTRADIOL-LIKE PROTEIN"/>
    <property type="match status" value="1"/>
</dbReference>
<dbReference type="PROSITE" id="PS51318">
    <property type="entry name" value="TAT"/>
    <property type="match status" value="1"/>
</dbReference>
<keyword evidence="4" id="KW-0862">Zinc</keyword>
<dbReference type="InterPro" id="IPR014436">
    <property type="entry name" value="Extradiol_dOase_DODA"/>
</dbReference>
<dbReference type="InterPro" id="IPR004183">
    <property type="entry name" value="Xdiol_dOase_suB"/>
</dbReference>
<dbReference type="Gene3D" id="3.40.830.10">
    <property type="entry name" value="LigB-like"/>
    <property type="match status" value="1"/>
</dbReference>
<evidence type="ECO:0000256" key="4">
    <source>
        <dbReference type="ARBA" id="ARBA00022833"/>
    </source>
</evidence>
<dbReference type="CDD" id="cd07363">
    <property type="entry name" value="45_DOPA_Dioxygenase"/>
    <property type="match status" value="1"/>
</dbReference>
<keyword evidence="8" id="KW-1185">Reference proteome</keyword>
<dbReference type="STRING" id="927083.DB32_008198"/>
<evidence type="ECO:0000256" key="2">
    <source>
        <dbReference type="ARBA" id="ARBA00007581"/>
    </source>
</evidence>
<evidence type="ECO:0000256" key="5">
    <source>
        <dbReference type="ARBA" id="ARBA00023002"/>
    </source>
</evidence>